<sequence>MSQDLGRDGADRTGPADQAGPDDRPGAAPDDGLLTLTAGPVAHGGHVVARVGDAPDGRVVFVRHALPGEVVRVRLTDAGEGRSFWRGEAVEVLEASPHRVQPPCPYAHPGGCGGCDLQHVELTEQRRLKAAVVTEQLVRLGGVDPEQVLGGPVVVQALPEPGRAPGEETGLGWRTRVRYAVDRSGHPGFHRHRSHDVVPVTRCPQVTDAVDAVGVTRLPWPGVSGVQVSSGDDGAVVRAEHGPRRTRLPRVDALGLVGGTEDRPERVAGRTWVRHDVPGAGRLRVGVDGFWQAHATAAETFVAHVRRHAGVRPGDTVLDLYAGAGLFTVALAGDLGDAGELVAVESDRGAVADLRRNVHAAPAVRVVHDRVERALRGSDVPAAADVVVLDPPRAGARSAVVSAVVARGPRAVVLVACDPASLGRDTALLQERGYRLRALEAMDAFPMTHHVECVALFTPEAPA</sequence>
<dbReference type="Pfam" id="PF01938">
    <property type="entry name" value="TRAM"/>
    <property type="match status" value="1"/>
</dbReference>
<keyword evidence="8" id="KW-1185">Reference proteome</keyword>
<feature type="binding site" evidence="4">
    <location>
        <position position="390"/>
    </location>
    <ligand>
        <name>S-adenosyl-L-methionine</name>
        <dbReference type="ChEBI" id="CHEBI:59789"/>
    </ligand>
</feature>
<dbReference type="Gene3D" id="2.40.50.1070">
    <property type="match status" value="1"/>
</dbReference>
<feature type="compositionally biased region" description="Basic and acidic residues" evidence="5">
    <location>
        <begin position="1"/>
        <end position="11"/>
    </location>
</feature>
<dbReference type="SUPFAM" id="SSF50249">
    <property type="entry name" value="Nucleic acid-binding proteins"/>
    <property type="match status" value="1"/>
</dbReference>
<dbReference type="InterPro" id="IPR029063">
    <property type="entry name" value="SAM-dependent_MTases_sf"/>
</dbReference>
<dbReference type="GO" id="GO:0008168">
    <property type="term" value="F:methyltransferase activity"/>
    <property type="evidence" value="ECO:0007669"/>
    <property type="project" value="UniProtKB-KW"/>
</dbReference>
<evidence type="ECO:0000256" key="1">
    <source>
        <dbReference type="ARBA" id="ARBA00022603"/>
    </source>
</evidence>
<dbReference type="GO" id="GO:0032259">
    <property type="term" value="P:methylation"/>
    <property type="evidence" value="ECO:0007669"/>
    <property type="project" value="UniProtKB-KW"/>
</dbReference>
<accession>A0ABV7WGR2</accession>
<evidence type="ECO:0000313" key="8">
    <source>
        <dbReference type="Proteomes" id="UP001595685"/>
    </source>
</evidence>
<dbReference type="Gene3D" id="3.40.50.150">
    <property type="entry name" value="Vaccinia Virus protein VP39"/>
    <property type="match status" value="1"/>
</dbReference>
<dbReference type="InterPro" id="IPR030391">
    <property type="entry name" value="MeTrfase_TrmA_CS"/>
</dbReference>
<feature type="binding site" evidence="4">
    <location>
        <position position="292"/>
    </location>
    <ligand>
        <name>S-adenosyl-L-methionine</name>
        <dbReference type="ChEBI" id="CHEBI:59789"/>
    </ligand>
</feature>
<feature type="binding site" evidence="4">
    <location>
        <position position="345"/>
    </location>
    <ligand>
        <name>S-adenosyl-L-methionine</name>
        <dbReference type="ChEBI" id="CHEBI:59789"/>
    </ligand>
</feature>
<gene>
    <name evidence="7" type="ORF">ACFOLH_05115</name>
</gene>
<evidence type="ECO:0000256" key="3">
    <source>
        <dbReference type="ARBA" id="ARBA00022691"/>
    </source>
</evidence>
<dbReference type="EC" id="2.1.1.-" evidence="7"/>
<dbReference type="Pfam" id="PF05958">
    <property type="entry name" value="tRNA_U5-meth_tr"/>
    <property type="match status" value="1"/>
</dbReference>
<dbReference type="SUPFAM" id="SSF53335">
    <property type="entry name" value="S-adenosyl-L-methionine-dependent methyltransferases"/>
    <property type="match status" value="1"/>
</dbReference>
<dbReference type="PROSITE" id="PS50926">
    <property type="entry name" value="TRAM"/>
    <property type="match status" value="1"/>
</dbReference>
<keyword evidence="2 4" id="KW-0808">Transferase</keyword>
<dbReference type="PROSITE" id="PS51687">
    <property type="entry name" value="SAM_MT_RNA_M5U"/>
    <property type="match status" value="1"/>
</dbReference>
<keyword evidence="3 4" id="KW-0949">S-adenosyl-L-methionine</keyword>
<feature type="active site" description="Nucleophile" evidence="4">
    <location>
        <position position="417"/>
    </location>
</feature>
<reference evidence="8" key="1">
    <citation type="journal article" date="2019" name="Int. J. Syst. Evol. Microbiol.">
        <title>The Global Catalogue of Microorganisms (GCM) 10K type strain sequencing project: providing services to taxonomists for standard genome sequencing and annotation.</title>
        <authorList>
            <consortium name="The Broad Institute Genomics Platform"/>
            <consortium name="The Broad Institute Genome Sequencing Center for Infectious Disease"/>
            <person name="Wu L."/>
            <person name="Ma J."/>
        </authorList>
    </citation>
    <scope>NUCLEOTIDE SEQUENCE [LARGE SCALE GENOMIC DNA]</scope>
    <source>
        <strain evidence="8">NCAIM B.02333</strain>
    </source>
</reference>
<feature type="binding site" evidence="4">
    <location>
        <position position="321"/>
    </location>
    <ligand>
        <name>S-adenosyl-L-methionine</name>
        <dbReference type="ChEBI" id="CHEBI:59789"/>
    </ligand>
</feature>
<organism evidence="7 8">
    <name type="scientific">Aquipuribacter hungaricus</name>
    <dbReference type="NCBI Taxonomy" id="545624"/>
    <lineage>
        <taxon>Bacteria</taxon>
        <taxon>Bacillati</taxon>
        <taxon>Actinomycetota</taxon>
        <taxon>Actinomycetes</taxon>
        <taxon>Micrococcales</taxon>
        <taxon>Intrasporangiaceae</taxon>
        <taxon>Aquipuribacter</taxon>
    </lineage>
</organism>
<evidence type="ECO:0000313" key="7">
    <source>
        <dbReference type="EMBL" id="MFC3687718.1"/>
    </source>
</evidence>
<dbReference type="Proteomes" id="UP001595685">
    <property type="component" value="Unassembled WGS sequence"/>
</dbReference>
<dbReference type="InterPro" id="IPR012340">
    <property type="entry name" value="NA-bd_OB-fold"/>
</dbReference>
<proteinExistence type="inferred from homology"/>
<dbReference type="CDD" id="cd02440">
    <property type="entry name" value="AdoMet_MTases"/>
    <property type="match status" value="1"/>
</dbReference>
<protein>
    <submittedName>
        <fullName evidence="7">Class I SAM-dependent RNA methyltransferase</fullName>
        <ecNumber evidence="7">2.1.1.-</ecNumber>
    </submittedName>
</protein>
<keyword evidence="1 4" id="KW-0489">Methyltransferase</keyword>
<dbReference type="PANTHER" id="PTHR11061:SF30">
    <property type="entry name" value="TRNA (URACIL(54)-C(5))-METHYLTRANSFERASE"/>
    <property type="match status" value="1"/>
</dbReference>
<dbReference type="PANTHER" id="PTHR11061">
    <property type="entry name" value="RNA M5U METHYLTRANSFERASE"/>
    <property type="match status" value="1"/>
</dbReference>
<evidence type="ECO:0000256" key="5">
    <source>
        <dbReference type="SAM" id="MobiDB-lite"/>
    </source>
</evidence>
<dbReference type="Gene3D" id="2.40.50.140">
    <property type="entry name" value="Nucleic acid-binding proteins"/>
    <property type="match status" value="1"/>
</dbReference>
<comment type="similarity">
    <text evidence="4">Belongs to the class I-like SAM-binding methyltransferase superfamily. RNA M5U methyltransferase family.</text>
</comment>
<dbReference type="InterPro" id="IPR010280">
    <property type="entry name" value="U5_MeTrfase_fam"/>
</dbReference>
<dbReference type="RefSeq" id="WP_340293019.1">
    <property type="nucleotide sequence ID" value="NZ_JBBEOI010000092.1"/>
</dbReference>
<dbReference type="PROSITE" id="PS01231">
    <property type="entry name" value="TRMA_2"/>
    <property type="match status" value="1"/>
</dbReference>
<comment type="caution">
    <text evidence="7">The sequence shown here is derived from an EMBL/GenBank/DDBJ whole genome shotgun (WGS) entry which is preliminary data.</text>
</comment>
<evidence type="ECO:0000256" key="2">
    <source>
        <dbReference type="ARBA" id="ARBA00022679"/>
    </source>
</evidence>
<feature type="region of interest" description="Disordered" evidence="5">
    <location>
        <begin position="1"/>
        <end position="38"/>
    </location>
</feature>
<dbReference type="EMBL" id="JBHRWW010000002">
    <property type="protein sequence ID" value="MFC3687718.1"/>
    <property type="molecule type" value="Genomic_DNA"/>
</dbReference>
<evidence type="ECO:0000256" key="4">
    <source>
        <dbReference type="PROSITE-ProRule" id="PRU01024"/>
    </source>
</evidence>
<feature type="domain" description="TRAM" evidence="6">
    <location>
        <begin position="22"/>
        <end position="91"/>
    </location>
</feature>
<evidence type="ECO:0000259" key="6">
    <source>
        <dbReference type="PROSITE" id="PS50926"/>
    </source>
</evidence>
<name>A0ABV7WGR2_9MICO</name>
<feature type="compositionally biased region" description="Low complexity" evidence="5">
    <location>
        <begin position="26"/>
        <end position="38"/>
    </location>
</feature>
<dbReference type="InterPro" id="IPR002792">
    <property type="entry name" value="TRAM_dom"/>
</dbReference>